<dbReference type="AlphaFoldDB" id="A0A545APM8"/>
<dbReference type="OrthoDB" id="5173601at2"/>
<evidence type="ECO:0000313" key="5">
    <source>
        <dbReference type="Proteomes" id="UP000317982"/>
    </source>
</evidence>
<keyword evidence="2" id="KW-0012">Acyltransferase</keyword>
<comment type="caution">
    <text evidence="4">The sequence shown here is derived from an EMBL/GenBank/DDBJ whole genome shotgun (WGS) entry which is preliminary data.</text>
</comment>
<keyword evidence="5" id="KW-1185">Reference proteome</keyword>
<dbReference type="Gene3D" id="3.40.630.30">
    <property type="match status" value="1"/>
</dbReference>
<dbReference type="InterPro" id="IPR016181">
    <property type="entry name" value="Acyl_CoA_acyltransferase"/>
</dbReference>
<gene>
    <name evidence="4" type="ORF">FL583_20775</name>
</gene>
<feature type="domain" description="N-acetyltransferase" evidence="3">
    <location>
        <begin position="10"/>
        <end position="160"/>
    </location>
</feature>
<dbReference type="InterPro" id="IPR050680">
    <property type="entry name" value="YpeA/RimI_acetyltransf"/>
</dbReference>
<dbReference type="PROSITE" id="PS51186">
    <property type="entry name" value="GNAT"/>
    <property type="match status" value="1"/>
</dbReference>
<evidence type="ECO:0000313" key="4">
    <source>
        <dbReference type="EMBL" id="TQS43274.1"/>
    </source>
</evidence>
<dbReference type="PANTHER" id="PTHR43420">
    <property type="entry name" value="ACETYLTRANSFERASE"/>
    <property type="match status" value="1"/>
</dbReference>
<evidence type="ECO:0000259" key="3">
    <source>
        <dbReference type="PROSITE" id="PS51186"/>
    </source>
</evidence>
<dbReference type="EMBL" id="VIRS01000014">
    <property type="protein sequence ID" value="TQS43274.1"/>
    <property type="molecule type" value="Genomic_DNA"/>
</dbReference>
<dbReference type="InParanoid" id="A0A545APM8"/>
<dbReference type="Pfam" id="PF00583">
    <property type="entry name" value="Acetyltransf_1"/>
    <property type="match status" value="1"/>
</dbReference>
<keyword evidence="1 4" id="KW-0808">Transferase</keyword>
<evidence type="ECO:0000256" key="2">
    <source>
        <dbReference type="ARBA" id="ARBA00023315"/>
    </source>
</evidence>
<dbReference type="InterPro" id="IPR000182">
    <property type="entry name" value="GNAT_dom"/>
</dbReference>
<dbReference type="Proteomes" id="UP000317982">
    <property type="component" value="Unassembled WGS sequence"/>
</dbReference>
<accession>A0A545APM8</accession>
<protein>
    <submittedName>
        <fullName evidence="4">GNAT family N-acetyltransferase</fullName>
    </submittedName>
</protein>
<dbReference type="RefSeq" id="WP_142706359.1">
    <property type="nucleotide sequence ID" value="NZ_VIRS01000014.1"/>
</dbReference>
<evidence type="ECO:0000256" key="1">
    <source>
        <dbReference type="ARBA" id="ARBA00022679"/>
    </source>
</evidence>
<organism evidence="4 5">
    <name type="scientific">Cryptosporangium phraense</name>
    <dbReference type="NCBI Taxonomy" id="2593070"/>
    <lineage>
        <taxon>Bacteria</taxon>
        <taxon>Bacillati</taxon>
        <taxon>Actinomycetota</taxon>
        <taxon>Actinomycetes</taxon>
        <taxon>Cryptosporangiales</taxon>
        <taxon>Cryptosporangiaceae</taxon>
        <taxon>Cryptosporangium</taxon>
    </lineage>
</organism>
<dbReference type="CDD" id="cd04301">
    <property type="entry name" value="NAT_SF"/>
    <property type="match status" value="1"/>
</dbReference>
<dbReference type="PANTHER" id="PTHR43420:SF12">
    <property type="entry name" value="N-ACETYLTRANSFERASE DOMAIN-CONTAINING PROTEIN"/>
    <property type="match status" value="1"/>
</dbReference>
<dbReference type="SUPFAM" id="SSF55729">
    <property type="entry name" value="Acyl-CoA N-acyltransferases (Nat)"/>
    <property type="match status" value="1"/>
</dbReference>
<name>A0A545APM8_9ACTN</name>
<dbReference type="GO" id="GO:0016747">
    <property type="term" value="F:acyltransferase activity, transferring groups other than amino-acyl groups"/>
    <property type="evidence" value="ECO:0007669"/>
    <property type="project" value="InterPro"/>
</dbReference>
<reference evidence="4 5" key="1">
    <citation type="submission" date="2019-07" db="EMBL/GenBank/DDBJ databases">
        <title>Cryptosporangium phraense sp. nov., isolated from plant litter.</title>
        <authorList>
            <person name="Suriyachadkun C."/>
        </authorList>
    </citation>
    <scope>NUCLEOTIDE SEQUENCE [LARGE SCALE GENOMIC DNA]</scope>
    <source>
        <strain evidence="4 5">A-T 5661</strain>
    </source>
</reference>
<proteinExistence type="predicted"/>
<sequence length="160" mass="17590">MAHATVTVDLVVRDLLHEDLAGCAWTGHVPFISAALGRRTAGAVDYLAVCGPSDLPVGVGGVDYSRQADAGWLWQFAVHPAFRSCGVGTLLVRSAEDRIRQRGLSFAELGVEQTNQGARRLYTRLGYEVTREQDEEWDALDAAGRPVRRRAHCVMMRRAL</sequence>